<gene>
    <name evidence="2" type="ORF">DVJ77_16465</name>
</gene>
<feature type="compositionally biased region" description="Low complexity" evidence="1">
    <location>
        <begin position="1"/>
        <end position="19"/>
    </location>
</feature>
<name>A0A369ULZ0_9GAMM</name>
<protein>
    <submittedName>
        <fullName evidence="2">YncE family protein</fullName>
    </submittedName>
</protein>
<sequence length="328" mass="34444">MLISLAASASPASTHSGAAENSNYAVQQHYPLGGTGGWDYLSLDPASHHLFIARDDRVMVVDTQSGKLLTEISGMQHAHGVALAPGKHRGYVSNGHGNNVSVIDLDTLKSLSNIAISGQNPDAIIYDSASDHVLAMNGRSNNISVIDPTAGKEIATIALPGKPEFAVSDGKGNVFINIEDKNQIVHIDTHANKLLHAWPLTACDSPSGLAFDAASQRLFSVCDNQKMAVTDASNGRQVAQIAIGKGPDAVAFDPQTKLIFSSNGEGSLSVVREDDADHYTALADVATQKSARTLSLDPTTHQLFLVASDPAPRGTPVSGFTLLVAGRH</sequence>
<dbReference type="PANTHER" id="PTHR47197:SF3">
    <property type="entry name" value="DIHYDRO-HEME D1 DEHYDROGENASE"/>
    <property type="match status" value="1"/>
</dbReference>
<dbReference type="InterPro" id="IPR051200">
    <property type="entry name" value="Host-pathogen_enzymatic-act"/>
</dbReference>
<evidence type="ECO:0000313" key="3">
    <source>
        <dbReference type="Proteomes" id="UP000253782"/>
    </source>
</evidence>
<dbReference type="InterPro" id="IPR011048">
    <property type="entry name" value="Haem_d1_sf"/>
</dbReference>
<dbReference type="EMBL" id="QQAH01000016">
    <property type="protein sequence ID" value="RDD80610.1"/>
    <property type="molecule type" value="Genomic_DNA"/>
</dbReference>
<evidence type="ECO:0000256" key="1">
    <source>
        <dbReference type="SAM" id="MobiDB-lite"/>
    </source>
</evidence>
<dbReference type="Proteomes" id="UP000253782">
    <property type="component" value="Unassembled WGS sequence"/>
</dbReference>
<accession>A0A369ULZ0</accession>
<keyword evidence="3" id="KW-1185">Reference proteome</keyword>
<dbReference type="PANTHER" id="PTHR47197">
    <property type="entry name" value="PROTEIN NIRF"/>
    <property type="match status" value="1"/>
</dbReference>
<feature type="region of interest" description="Disordered" evidence="1">
    <location>
        <begin position="1"/>
        <end position="20"/>
    </location>
</feature>
<comment type="caution">
    <text evidence="2">The sequence shown here is derived from an EMBL/GenBank/DDBJ whole genome shotgun (WGS) entry which is preliminary data.</text>
</comment>
<organism evidence="2 3">
    <name type="scientific">Dyella tabacisoli</name>
    <dbReference type="NCBI Taxonomy" id="2282381"/>
    <lineage>
        <taxon>Bacteria</taxon>
        <taxon>Pseudomonadati</taxon>
        <taxon>Pseudomonadota</taxon>
        <taxon>Gammaproteobacteria</taxon>
        <taxon>Lysobacterales</taxon>
        <taxon>Rhodanobacteraceae</taxon>
        <taxon>Dyella</taxon>
    </lineage>
</organism>
<evidence type="ECO:0000313" key="2">
    <source>
        <dbReference type="EMBL" id="RDD80610.1"/>
    </source>
</evidence>
<proteinExistence type="predicted"/>
<reference evidence="2 3" key="1">
    <citation type="submission" date="2018-07" db="EMBL/GenBank/DDBJ databases">
        <title>Dyella tabacisoli L4-6T, whole genome shotgun sequence.</title>
        <authorList>
            <person name="Zhou X.-K."/>
            <person name="Li W.-J."/>
            <person name="Duan Y.-Q."/>
        </authorList>
    </citation>
    <scope>NUCLEOTIDE SEQUENCE [LARGE SCALE GENOMIC DNA]</scope>
    <source>
        <strain evidence="2 3">L4-6</strain>
    </source>
</reference>
<dbReference type="Gene3D" id="2.130.10.10">
    <property type="entry name" value="YVTN repeat-like/Quinoprotein amine dehydrogenase"/>
    <property type="match status" value="2"/>
</dbReference>
<dbReference type="OrthoDB" id="7187796at2"/>
<dbReference type="InterPro" id="IPR015943">
    <property type="entry name" value="WD40/YVTN_repeat-like_dom_sf"/>
</dbReference>
<dbReference type="SUPFAM" id="SSF51004">
    <property type="entry name" value="C-terminal (heme d1) domain of cytochrome cd1-nitrite reductase"/>
    <property type="match status" value="1"/>
</dbReference>
<dbReference type="AlphaFoldDB" id="A0A369ULZ0"/>